<feature type="transmembrane region" description="Helical" evidence="2">
    <location>
        <begin position="190"/>
        <end position="209"/>
    </location>
</feature>
<sequence>MASTNRTSPHSESSPTPVPYSNYLHNSWLDFVGNLTLGIITAPYRRTFKLYTWKPLKDISAADGDRRTLVSLVRDWKASKYEELQSVQVASSFCAGATLAVLSWNTIPDAIWVARALWYCSLICSIWAVITSIQQKSILDELLDKDALSEAISEYDLNRTRRVILRYKKKPGIGHWIMIFVWQFPSMQMSYAWCTFLSGLTVYICTPLIRHQAWGDDTKIAIFYLAVGGVGLITFLFSSGFVYAAEKGSERSAQTSRVNADEAGIGASDVESKRSLASNDDKNGDDQTAPRQILRSRALLIDGSSRGSLEHQITSVRRKPTLLI</sequence>
<keyword evidence="2" id="KW-0472">Membrane</keyword>
<accession>A0A8E2EU08</accession>
<evidence type="ECO:0000313" key="4">
    <source>
        <dbReference type="Proteomes" id="UP000250140"/>
    </source>
</evidence>
<evidence type="ECO:0000256" key="1">
    <source>
        <dbReference type="SAM" id="MobiDB-lite"/>
    </source>
</evidence>
<keyword evidence="4" id="KW-1185">Reference proteome</keyword>
<dbReference type="AlphaFoldDB" id="A0A8E2EU08"/>
<protein>
    <submittedName>
        <fullName evidence="3">Uncharacterized protein</fullName>
    </submittedName>
</protein>
<feature type="transmembrane region" description="Helical" evidence="2">
    <location>
        <begin position="110"/>
        <end position="130"/>
    </location>
</feature>
<feature type="transmembrane region" description="Helical" evidence="2">
    <location>
        <begin position="221"/>
        <end position="245"/>
    </location>
</feature>
<organism evidence="3 4">
    <name type="scientific">Glonium stellatum</name>
    <dbReference type="NCBI Taxonomy" id="574774"/>
    <lineage>
        <taxon>Eukaryota</taxon>
        <taxon>Fungi</taxon>
        <taxon>Dikarya</taxon>
        <taxon>Ascomycota</taxon>
        <taxon>Pezizomycotina</taxon>
        <taxon>Dothideomycetes</taxon>
        <taxon>Pleosporomycetidae</taxon>
        <taxon>Gloniales</taxon>
        <taxon>Gloniaceae</taxon>
        <taxon>Glonium</taxon>
    </lineage>
</organism>
<keyword evidence="2" id="KW-1133">Transmembrane helix</keyword>
<proteinExistence type="predicted"/>
<gene>
    <name evidence="3" type="ORF">AOQ84DRAFT_391288</name>
</gene>
<reference evidence="3 4" key="1">
    <citation type="journal article" date="2016" name="Nat. Commun.">
        <title>Ectomycorrhizal ecology is imprinted in the genome of the dominant symbiotic fungus Cenococcum geophilum.</title>
        <authorList>
            <consortium name="DOE Joint Genome Institute"/>
            <person name="Peter M."/>
            <person name="Kohler A."/>
            <person name="Ohm R.A."/>
            <person name="Kuo A."/>
            <person name="Krutzmann J."/>
            <person name="Morin E."/>
            <person name="Arend M."/>
            <person name="Barry K.W."/>
            <person name="Binder M."/>
            <person name="Choi C."/>
            <person name="Clum A."/>
            <person name="Copeland A."/>
            <person name="Grisel N."/>
            <person name="Haridas S."/>
            <person name="Kipfer T."/>
            <person name="LaButti K."/>
            <person name="Lindquist E."/>
            <person name="Lipzen A."/>
            <person name="Maire R."/>
            <person name="Meier B."/>
            <person name="Mihaltcheva S."/>
            <person name="Molinier V."/>
            <person name="Murat C."/>
            <person name="Poggeler S."/>
            <person name="Quandt C.A."/>
            <person name="Sperisen C."/>
            <person name="Tritt A."/>
            <person name="Tisserant E."/>
            <person name="Crous P.W."/>
            <person name="Henrissat B."/>
            <person name="Nehls U."/>
            <person name="Egli S."/>
            <person name="Spatafora J.W."/>
            <person name="Grigoriev I.V."/>
            <person name="Martin F.M."/>
        </authorList>
    </citation>
    <scope>NUCLEOTIDE SEQUENCE [LARGE SCALE GENOMIC DNA]</scope>
    <source>
        <strain evidence="3 4">CBS 207.34</strain>
    </source>
</reference>
<name>A0A8E2EU08_9PEZI</name>
<evidence type="ECO:0000313" key="3">
    <source>
        <dbReference type="EMBL" id="OCL04825.1"/>
    </source>
</evidence>
<keyword evidence="2" id="KW-0812">Transmembrane</keyword>
<dbReference type="Proteomes" id="UP000250140">
    <property type="component" value="Unassembled WGS sequence"/>
</dbReference>
<evidence type="ECO:0000256" key="2">
    <source>
        <dbReference type="SAM" id="Phobius"/>
    </source>
</evidence>
<feature type="compositionally biased region" description="Basic and acidic residues" evidence="1">
    <location>
        <begin position="270"/>
        <end position="285"/>
    </location>
</feature>
<dbReference type="OrthoDB" id="630895at2759"/>
<dbReference type="EMBL" id="KV750426">
    <property type="protein sequence ID" value="OCL04825.1"/>
    <property type="molecule type" value="Genomic_DNA"/>
</dbReference>
<feature type="region of interest" description="Disordered" evidence="1">
    <location>
        <begin position="269"/>
        <end position="288"/>
    </location>
</feature>